<organism evidence="7 8">
    <name type="scientific">Ideonella lacteola</name>
    <dbReference type="NCBI Taxonomy" id="2984193"/>
    <lineage>
        <taxon>Bacteria</taxon>
        <taxon>Pseudomonadati</taxon>
        <taxon>Pseudomonadota</taxon>
        <taxon>Betaproteobacteria</taxon>
        <taxon>Burkholderiales</taxon>
        <taxon>Sphaerotilaceae</taxon>
        <taxon>Ideonella</taxon>
    </lineage>
</organism>
<name>A0ABU9BXN2_9BURK</name>
<protein>
    <recommendedName>
        <fullName evidence="6">Flagellar secretion chaperone FliS</fullName>
    </recommendedName>
</protein>
<sequence>MYSPQFASPFARGGAMSNAYRQVGVETSVEDASPHKLISLLFDGYMESISQARGAMRAGQIEQKGKAISRAARIVEEGLKASLNVAEGGALARDLHALYDYLARRLTLANIRNDEAMLDECASLVEPLRQAWREIGGQVAKAN</sequence>
<dbReference type="PIRSF" id="PIRSF039090">
    <property type="entry name" value="Flis"/>
    <property type="match status" value="1"/>
</dbReference>
<gene>
    <name evidence="7" type="primary">fliS</name>
    <name evidence="7" type="ORF">AACH06_27890</name>
</gene>
<evidence type="ECO:0000256" key="5">
    <source>
        <dbReference type="ARBA" id="ARBA00023186"/>
    </source>
</evidence>
<evidence type="ECO:0000256" key="1">
    <source>
        <dbReference type="ARBA" id="ARBA00004514"/>
    </source>
</evidence>
<evidence type="ECO:0000256" key="2">
    <source>
        <dbReference type="ARBA" id="ARBA00008787"/>
    </source>
</evidence>
<dbReference type="EMBL" id="JBBUTG010000032">
    <property type="protein sequence ID" value="MEK8034656.1"/>
    <property type="molecule type" value="Genomic_DNA"/>
</dbReference>
<reference evidence="7 8" key="1">
    <citation type="submission" date="2024-04" db="EMBL/GenBank/DDBJ databases">
        <title>Novel species of the genus Ideonella isolated from streams.</title>
        <authorList>
            <person name="Lu H."/>
        </authorList>
    </citation>
    <scope>NUCLEOTIDE SEQUENCE [LARGE SCALE GENOMIC DNA]</scope>
    <source>
        <strain evidence="7 8">DXS29W</strain>
    </source>
</reference>
<dbReference type="InterPro" id="IPR036584">
    <property type="entry name" value="FliS_sf"/>
</dbReference>
<dbReference type="Proteomes" id="UP001371218">
    <property type="component" value="Unassembled WGS sequence"/>
</dbReference>
<dbReference type="CDD" id="cd16098">
    <property type="entry name" value="FliS"/>
    <property type="match status" value="1"/>
</dbReference>
<accession>A0ABU9BXN2</accession>
<dbReference type="InterPro" id="IPR003713">
    <property type="entry name" value="FliS"/>
</dbReference>
<evidence type="ECO:0000313" key="7">
    <source>
        <dbReference type="EMBL" id="MEK8034656.1"/>
    </source>
</evidence>
<keyword evidence="8" id="KW-1185">Reference proteome</keyword>
<proteinExistence type="inferred from homology"/>
<keyword evidence="5" id="KW-0143">Chaperone</keyword>
<dbReference type="RefSeq" id="WP_341429083.1">
    <property type="nucleotide sequence ID" value="NZ_JBBUTG010000032.1"/>
</dbReference>
<dbReference type="NCBIfam" id="TIGR00208">
    <property type="entry name" value="fliS"/>
    <property type="match status" value="1"/>
</dbReference>
<evidence type="ECO:0000256" key="6">
    <source>
        <dbReference type="PIRNR" id="PIRNR039090"/>
    </source>
</evidence>
<keyword evidence="4 6" id="KW-1005">Bacterial flagellum biogenesis</keyword>
<comment type="similarity">
    <text evidence="2 6">Belongs to the FliS family.</text>
</comment>
<keyword evidence="3 6" id="KW-0963">Cytoplasm</keyword>
<keyword evidence="7" id="KW-0969">Cilium</keyword>
<dbReference type="PANTHER" id="PTHR34773:SF1">
    <property type="entry name" value="FLAGELLAR SECRETION CHAPERONE FLIS"/>
    <property type="match status" value="1"/>
</dbReference>
<comment type="subcellular location">
    <subcellularLocation>
        <location evidence="1 6">Cytoplasm</location>
        <location evidence="1 6">Cytosol</location>
    </subcellularLocation>
</comment>
<comment type="caution">
    <text evidence="7">The sequence shown here is derived from an EMBL/GenBank/DDBJ whole genome shotgun (WGS) entry which is preliminary data.</text>
</comment>
<dbReference type="SUPFAM" id="SSF101116">
    <property type="entry name" value="Flagellar export chaperone FliS"/>
    <property type="match status" value="1"/>
</dbReference>
<evidence type="ECO:0000256" key="3">
    <source>
        <dbReference type="ARBA" id="ARBA00022490"/>
    </source>
</evidence>
<dbReference type="PANTHER" id="PTHR34773">
    <property type="entry name" value="FLAGELLAR SECRETION CHAPERONE FLIS"/>
    <property type="match status" value="1"/>
</dbReference>
<keyword evidence="7" id="KW-0966">Cell projection</keyword>
<evidence type="ECO:0000256" key="4">
    <source>
        <dbReference type="ARBA" id="ARBA00022795"/>
    </source>
</evidence>
<dbReference type="Pfam" id="PF02561">
    <property type="entry name" value="FliS"/>
    <property type="match status" value="1"/>
</dbReference>
<dbReference type="Gene3D" id="1.20.120.340">
    <property type="entry name" value="Flagellar protein FliS"/>
    <property type="match status" value="1"/>
</dbReference>
<keyword evidence="7" id="KW-0282">Flagellum</keyword>
<evidence type="ECO:0000313" key="8">
    <source>
        <dbReference type="Proteomes" id="UP001371218"/>
    </source>
</evidence>